<dbReference type="SMART" id="SM00530">
    <property type="entry name" value="HTH_XRE"/>
    <property type="match status" value="1"/>
</dbReference>
<dbReference type="InterPro" id="IPR010982">
    <property type="entry name" value="Lambda_DNA-bd_dom_sf"/>
</dbReference>
<dbReference type="PROSITE" id="PS50943">
    <property type="entry name" value="HTH_CROC1"/>
    <property type="match status" value="1"/>
</dbReference>
<dbReference type="Pfam" id="PF19054">
    <property type="entry name" value="DUF5753"/>
    <property type="match status" value="1"/>
</dbReference>
<evidence type="ECO:0000313" key="2">
    <source>
        <dbReference type="EMBL" id="MCR6488466.1"/>
    </source>
</evidence>
<dbReference type="Gene3D" id="1.10.260.40">
    <property type="entry name" value="lambda repressor-like DNA-binding domains"/>
    <property type="match status" value="1"/>
</dbReference>
<proteinExistence type="predicted"/>
<dbReference type="InterPro" id="IPR043917">
    <property type="entry name" value="DUF5753"/>
</dbReference>
<dbReference type="Proteomes" id="UP001144096">
    <property type="component" value="Unassembled WGS sequence"/>
</dbReference>
<keyword evidence="3" id="KW-1185">Reference proteome</keyword>
<sequence>MDDLTVARPPSLSPQDDNEQRRLLGLAVRELRKQADLTQEALAKAAHSSQGAISRLERGYVGSSAILEGVLAALAPAPEVVAELRRLNLANERGQEKHQKDLIEATTPWFGKVLELEPRATAILSWTGERVKGLLQAESYMVELFRGSDVDSIADAVTGRAARATRAFIENAECRYEFLISESAVDRLVRCETSTKYVAVDQLKHLVTLVDRNPNIGVRLVPYAKLLYVEPDFTIMEFAPPEAAFGYSDLLKSLVTTEPSSGLDLDHLRECWAKLSHSALGAGETRDALEKALRRCQESP</sequence>
<dbReference type="EMBL" id="JAMXQV010000025">
    <property type="protein sequence ID" value="MCR6488466.1"/>
    <property type="molecule type" value="Genomic_DNA"/>
</dbReference>
<protein>
    <submittedName>
        <fullName evidence="2">Scr1 family TA system antitoxin-like transcriptional regulator</fullName>
    </submittedName>
</protein>
<dbReference type="AlphaFoldDB" id="A0A9X2NJ76"/>
<gene>
    <name evidence="2" type="ORF">M8542_37125</name>
</gene>
<comment type="caution">
    <text evidence="2">The sequence shown here is derived from an EMBL/GenBank/DDBJ whole genome shotgun (WGS) entry which is preliminary data.</text>
</comment>
<dbReference type="SUPFAM" id="SSF47413">
    <property type="entry name" value="lambda repressor-like DNA-binding domains"/>
    <property type="match status" value="1"/>
</dbReference>
<accession>A0A9X2NJ76</accession>
<organism evidence="2 3">
    <name type="scientific">Amycolatopsis iheyensis</name>
    <dbReference type="NCBI Taxonomy" id="2945988"/>
    <lineage>
        <taxon>Bacteria</taxon>
        <taxon>Bacillati</taxon>
        <taxon>Actinomycetota</taxon>
        <taxon>Actinomycetes</taxon>
        <taxon>Pseudonocardiales</taxon>
        <taxon>Pseudonocardiaceae</taxon>
        <taxon>Amycolatopsis</taxon>
    </lineage>
</organism>
<dbReference type="GO" id="GO:0003677">
    <property type="term" value="F:DNA binding"/>
    <property type="evidence" value="ECO:0007669"/>
    <property type="project" value="InterPro"/>
</dbReference>
<evidence type="ECO:0000259" key="1">
    <source>
        <dbReference type="PROSITE" id="PS50943"/>
    </source>
</evidence>
<dbReference type="Pfam" id="PF01381">
    <property type="entry name" value="HTH_3"/>
    <property type="match status" value="1"/>
</dbReference>
<name>A0A9X2NJ76_9PSEU</name>
<dbReference type="RefSeq" id="WP_257925030.1">
    <property type="nucleotide sequence ID" value="NZ_JAMXQV010000025.1"/>
</dbReference>
<dbReference type="CDD" id="cd00093">
    <property type="entry name" value="HTH_XRE"/>
    <property type="match status" value="1"/>
</dbReference>
<feature type="domain" description="HTH cro/C1-type" evidence="1">
    <location>
        <begin position="28"/>
        <end position="80"/>
    </location>
</feature>
<reference evidence="2" key="1">
    <citation type="submission" date="2022-06" db="EMBL/GenBank/DDBJ databases">
        <title>Amycolatopsis iheyaensis sp. nov., a new species of the genus Amycolatopsis isolated from soil in Iheya island, Japan.</title>
        <authorList>
            <person name="Ngamcharungchit C."/>
            <person name="Kanto H."/>
            <person name="Take A."/>
            <person name="Intra B."/>
            <person name="Matsumoto A."/>
            <person name="Panbangred W."/>
            <person name="Inahashi Y."/>
        </authorList>
    </citation>
    <scope>NUCLEOTIDE SEQUENCE</scope>
    <source>
        <strain evidence="2">OK19-0408</strain>
    </source>
</reference>
<evidence type="ECO:0000313" key="3">
    <source>
        <dbReference type="Proteomes" id="UP001144096"/>
    </source>
</evidence>
<dbReference type="InterPro" id="IPR001387">
    <property type="entry name" value="Cro/C1-type_HTH"/>
</dbReference>